<evidence type="ECO:0000313" key="3">
    <source>
        <dbReference type="Proteomes" id="UP000053201"/>
    </source>
</evidence>
<dbReference type="InterPro" id="IPR039635">
    <property type="entry name" value="ERMARD"/>
</dbReference>
<dbReference type="PANTHER" id="PTHR31701">
    <property type="entry name" value="ENDOPLASMIC RETICULUM MEMBRANE-ASSOCIATED RNA DEGRADATION PROTEIN"/>
    <property type="match status" value="1"/>
</dbReference>
<accession>A0A0L0H714</accession>
<dbReference type="EMBL" id="KQ257467">
    <property type="protein sequence ID" value="KNC96754.1"/>
    <property type="molecule type" value="Genomic_DNA"/>
</dbReference>
<keyword evidence="3" id="KW-1185">Reference proteome</keyword>
<organism evidence="2 3">
    <name type="scientific">Spizellomyces punctatus (strain DAOM BR117)</name>
    <dbReference type="NCBI Taxonomy" id="645134"/>
    <lineage>
        <taxon>Eukaryota</taxon>
        <taxon>Fungi</taxon>
        <taxon>Fungi incertae sedis</taxon>
        <taxon>Chytridiomycota</taxon>
        <taxon>Chytridiomycota incertae sedis</taxon>
        <taxon>Chytridiomycetes</taxon>
        <taxon>Spizellomycetales</taxon>
        <taxon>Spizellomycetaceae</taxon>
        <taxon>Spizellomyces</taxon>
    </lineage>
</organism>
<evidence type="ECO:0000313" key="2">
    <source>
        <dbReference type="EMBL" id="KNC96754.1"/>
    </source>
</evidence>
<dbReference type="RefSeq" id="XP_016604794.1">
    <property type="nucleotide sequence ID" value="XM_016756113.1"/>
</dbReference>
<dbReference type="AlphaFoldDB" id="A0A0L0H714"/>
<dbReference type="OrthoDB" id="2157572at2759"/>
<protein>
    <recommendedName>
        <fullName evidence="1">DUF4209 domain-containing protein</fullName>
    </recommendedName>
</protein>
<feature type="domain" description="DUF4209" evidence="1">
    <location>
        <begin position="115"/>
        <end position="192"/>
    </location>
</feature>
<dbReference type="PANTHER" id="PTHR31701:SF2">
    <property type="entry name" value="ENDOPLASMIC RETICULUM MEMBRANE-ASSOCIATED RNA DEGRADATION PROTEIN"/>
    <property type="match status" value="1"/>
</dbReference>
<name>A0A0L0H714_SPIPD</name>
<proteinExistence type="predicted"/>
<dbReference type="STRING" id="645134.A0A0L0H714"/>
<dbReference type="Proteomes" id="UP000053201">
    <property type="component" value="Unassembled WGS sequence"/>
</dbReference>
<dbReference type="InParanoid" id="A0A0L0H714"/>
<dbReference type="Pfam" id="PF13910">
    <property type="entry name" value="DUF4209"/>
    <property type="match status" value="1"/>
</dbReference>
<evidence type="ECO:0000259" key="1">
    <source>
        <dbReference type="Pfam" id="PF13910"/>
    </source>
</evidence>
<dbReference type="VEuPathDB" id="FungiDB:SPPG_07961"/>
<dbReference type="eggNOG" id="ENOG502RB77">
    <property type="taxonomic scope" value="Eukaryota"/>
</dbReference>
<dbReference type="GeneID" id="27691144"/>
<dbReference type="InterPro" id="IPR025209">
    <property type="entry name" value="DUF4209"/>
</dbReference>
<gene>
    <name evidence="2" type="ORF">SPPG_07961</name>
</gene>
<reference evidence="2 3" key="1">
    <citation type="submission" date="2009-08" db="EMBL/GenBank/DDBJ databases">
        <title>The Genome Sequence of Spizellomyces punctatus strain DAOM BR117.</title>
        <authorList>
            <consortium name="The Broad Institute Genome Sequencing Platform"/>
            <person name="Russ C."/>
            <person name="Cuomo C."/>
            <person name="Shea T."/>
            <person name="Young S.K."/>
            <person name="Zeng Q."/>
            <person name="Koehrsen M."/>
            <person name="Haas B."/>
            <person name="Borodovsky M."/>
            <person name="Guigo R."/>
            <person name="Alvarado L."/>
            <person name="Berlin A."/>
            <person name="Bochicchio J."/>
            <person name="Borenstein D."/>
            <person name="Chapman S."/>
            <person name="Chen Z."/>
            <person name="Engels R."/>
            <person name="Freedman E."/>
            <person name="Gellesch M."/>
            <person name="Goldberg J."/>
            <person name="Griggs A."/>
            <person name="Gujja S."/>
            <person name="Heiman D."/>
            <person name="Hepburn T."/>
            <person name="Howarth C."/>
            <person name="Jen D."/>
            <person name="Larson L."/>
            <person name="Lewis B."/>
            <person name="Mehta T."/>
            <person name="Park D."/>
            <person name="Pearson M."/>
            <person name="Roberts A."/>
            <person name="Saif S."/>
            <person name="Shenoy N."/>
            <person name="Sisk P."/>
            <person name="Stolte C."/>
            <person name="Sykes S."/>
            <person name="Thomson T."/>
            <person name="Walk T."/>
            <person name="White J."/>
            <person name="Yandava C."/>
            <person name="Burger G."/>
            <person name="Gray M.W."/>
            <person name="Holland P.W.H."/>
            <person name="King N."/>
            <person name="Lang F.B.F."/>
            <person name="Roger A.J."/>
            <person name="Ruiz-Trillo I."/>
            <person name="Lander E."/>
            <person name="Nusbaum C."/>
        </authorList>
    </citation>
    <scope>NUCLEOTIDE SEQUENCE [LARGE SCALE GENOMIC DNA]</scope>
    <source>
        <strain evidence="2 3">DAOM BR117</strain>
    </source>
</reference>
<sequence length="650" mass="73244">MENAFSPRVKSLIGIAPNDRAHAQNIKDALLEDRLNFSVLPDCEDPRTVDADILFKASSQVRSVAVAVHMFPGYPPWRDEFDWASDEMRYMTKRCVEMAEHGCAYLACCVLVTILERLLGDILFTVSDGDSSLIPFLLRDLLVTTELEAVLGSKLIFTMRILMGTPLAMNIRNILWHGFAHPAEFEPPAKIYFAFFMMILLEVVTRARESLGKLSHRSKIAFESTPLEEIDQQYSAVCFNEDLPPATLPASSLEPIVGLITLSTFPLPGTIDYNMFSLLAYAVGDYHTFLVSSIPMLEHALRIVYVRAAGEDASRLLVADNRVMYLTLDEMLADGRALLTEQLGHCCVELLLDMFSFPAGPRLRDRLSHGEANNVVGSTASRHIYINPTITQTFFSLLIYLMWIYSPAAGGLKFSGLVATCVDFVKHYHSRYHPVARIRQELVKAFVEIDRCFHTMCQAAYTLAIPIEEEDTQTVSLAGEWTRMSKLPYPLQQNLYTVTRLLCQQPTRLFTFPPSCLSQRSISHALETLPRCHLPQPQHKFPYVHVIRILSHIRQTICNLETKSQVTRKRMTIITGGGSVIAVLWTVLSILEQSLVPGSDFSSNVLKRIATVVDRCAAIVKGGEWWKVQGEVEAWVMELKGNHQRRRFGD</sequence>